<dbReference type="AlphaFoldDB" id="A0AB37XLN2"/>
<proteinExistence type="predicted"/>
<dbReference type="EMBL" id="RQTF01000836">
    <property type="protein sequence ID" value="RZH99714.1"/>
    <property type="molecule type" value="Genomic_DNA"/>
</dbReference>
<evidence type="ECO:0000313" key="1">
    <source>
        <dbReference type="EMBL" id="RZH99714.1"/>
    </source>
</evidence>
<reference evidence="1 2" key="1">
    <citation type="submission" date="2018-11" db="EMBL/GenBank/DDBJ databases">
        <title>Genomic profiling of Staphylococcus species from a Poultry farm system in KwaZulu-Natal, South Africa.</title>
        <authorList>
            <person name="Amoako D.G."/>
            <person name="Somboro A.M."/>
            <person name="Abia A.L.K."/>
            <person name="Bester L.A."/>
            <person name="Essack S.Y."/>
        </authorList>
    </citation>
    <scope>NUCLEOTIDE SEQUENCE [LARGE SCALE GENOMIC DNA]</scope>
    <source>
        <strain evidence="1 2">SA12</strain>
    </source>
</reference>
<dbReference type="Proteomes" id="UP000294017">
    <property type="component" value="Unassembled WGS sequence"/>
</dbReference>
<protein>
    <submittedName>
        <fullName evidence="1">Heptaprenyl diphosphate synthase</fullName>
    </submittedName>
</protein>
<name>A0AB37XLN2_STAAU</name>
<dbReference type="SUPFAM" id="SSF48576">
    <property type="entry name" value="Terpenoid synthases"/>
    <property type="match status" value="1"/>
</dbReference>
<dbReference type="InterPro" id="IPR008949">
    <property type="entry name" value="Isoprenoid_synthase_dom_sf"/>
</dbReference>
<comment type="caution">
    <text evidence="1">The sequence shown here is derived from an EMBL/GenBank/DDBJ whole genome shotgun (WGS) entry which is preliminary data.</text>
</comment>
<dbReference type="Gene3D" id="1.10.600.10">
    <property type="entry name" value="Farnesyl Diphosphate Synthase"/>
    <property type="match status" value="1"/>
</dbReference>
<gene>
    <name evidence="1" type="ORF">EIH03_17790</name>
</gene>
<accession>A0AB37XLN2</accession>
<organism evidence="1 2">
    <name type="scientific">Staphylococcus aureus</name>
    <dbReference type="NCBI Taxonomy" id="1280"/>
    <lineage>
        <taxon>Bacteria</taxon>
        <taxon>Bacillati</taxon>
        <taxon>Bacillota</taxon>
        <taxon>Bacilli</taxon>
        <taxon>Bacillales</taxon>
        <taxon>Staphylococcaceae</taxon>
        <taxon>Staphylococcus</taxon>
    </lineage>
</organism>
<sequence length="97" mass="10987">KPVGSDLINGHITLPILIEMRKNPNFKLKIEQLRRDSERKEFEECIQIIRKSDSIDEAKAVSSKYLSKALNLISELPDGHPKSLLLSLTKKMGSKNT</sequence>
<feature type="non-terminal residue" evidence="1">
    <location>
        <position position="1"/>
    </location>
</feature>
<evidence type="ECO:0000313" key="2">
    <source>
        <dbReference type="Proteomes" id="UP000294017"/>
    </source>
</evidence>